<comment type="caution">
    <text evidence="1">The sequence shown here is derived from an EMBL/GenBank/DDBJ whole genome shotgun (WGS) entry which is preliminary data.</text>
</comment>
<gene>
    <name evidence="1" type="ORF">TNCT_566991</name>
</gene>
<organism evidence="1 2">
    <name type="scientific">Trichonephila clavata</name>
    <name type="common">Joro spider</name>
    <name type="synonym">Nephila clavata</name>
    <dbReference type="NCBI Taxonomy" id="2740835"/>
    <lineage>
        <taxon>Eukaryota</taxon>
        <taxon>Metazoa</taxon>
        <taxon>Ecdysozoa</taxon>
        <taxon>Arthropoda</taxon>
        <taxon>Chelicerata</taxon>
        <taxon>Arachnida</taxon>
        <taxon>Araneae</taxon>
        <taxon>Araneomorphae</taxon>
        <taxon>Entelegynae</taxon>
        <taxon>Araneoidea</taxon>
        <taxon>Nephilidae</taxon>
        <taxon>Trichonephila</taxon>
    </lineage>
</organism>
<keyword evidence="2" id="KW-1185">Reference proteome</keyword>
<reference evidence="1" key="1">
    <citation type="submission" date="2020-07" db="EMBL/GenBank/DDBJ databases">
        <title>Multicomponent nature underlies the extraordinary mechanical properties of spider dragline silk.</title>
        <authorList>
            <person name="Kono N."/>
            <person name="Nakamura H."/>
            <person name="Mori M."/>
            <person name="Yoshida Y."/>
            <person name="Ohtoshi R."/>
            <person name="Malay A.D."/>
            <person name="Moran D.A.P."/>
            <person name="Tomita M."/>
            <person name="Numata K."/>
            <person name="Arakawa K."/>
        </authorList>
    </citation>
    <scope>NUCLEOTIDE SEQUENCE</scope>
</reference>
<sequence>MLHFLRYAASDEVHFPNAKSAIPTFKNKKESSNKNCQKYWWNTIQNISIRPRMKTVAEFCLARNLYLIKVLTVPCCMLCNLPEPMDCTHLMHCPTLCSESAGTLLES</sequence>
<dbReference type="AlphaFoldDB" id="A0A8X6KSP8"/>
<accession>A0A8X6KSP8</accession>
<dbReference type="EMBL" id="BMAO01022556">
    <property type="protein sequence ID" value="GFQ82666.1"/>
    <property type="molecule type" value="Genomic_DNA"/>
</dbReference>
<proteinExistence type="predicted"/>
<protein>
    <submittedName>
        <fullName evidence="1">Uncharacterized protein</fullName>
    </submittedName>
</protein>
<name>A0A8X6KSP8_TRICU</name>
<evidence type="ECO:0000313" key="2">
    <source>
        <dbReference type="Proteomes" id="UP000887116"/>
    </source>
</evidence>
<dbReference type="Proteomes" id="UP000887116">
    <property type="component" value="Unassembled WGS sequence"/>
</dbReference>
<evidence type="ECO:0000313" key="1">
    <source>
        <dbReference type="EMBL" id="GFQ82666.1"/>
    </source>
</evidence>